<evidence type="ECO:0000256" key="1">
    <source>
        <dbReference type="SAM" id="SignalP"/>
    </source>
</evidence>
<evidence type="ECO:0000313" key="3">
    <source>
        <dbReference type="Proteomes" id="UP001198163"/>
    </source>
</evidence>
<keyword evidence="3" id="KW-1185">Reference proteome</keyword>
<dbReference type="EMBL" id="JAINWA010000001">
    <property type="protein sequence ID" value="MCD1653893.1"/>
    <property type="molecule type" value="Genomic_DNA"/>
</dbReference>
<accession>A0AAE3JI63</accession>
<gene>
    <name evidence="2" type="ORF">K7J14_04160</name>
</gene>
<name>A0AAE3JI63_9SPIR</name>
<reference evidence="2" key="1">
    <citation type="submission" date="2021-08" db="EMBL/GenBank/DDBJ databases">
        <title>Comparative analyses of Brucepasteria parasyntrophica and Teretinema zuelzerae.</title>
        <authorList>
            <person name="Song Y."/>
            <person name="Brune A."/>
        </authorList>
    </citation>
    <scope>NUCLEOTIDE SEQUENCE</scope>
    <source>
        <strain evidence="2">DSM 1903</strain>
    </source>
</reference>
<evidence type="ECO:0000313" key="2">
    <source>
        <dbReference type="EMBL" id="MCD1653893.1"/>
    </source>
</evidence>
<feature type="chain" id="PRO_5042155136" evidence="1">
    <location>
        <begin position="21"/>
        <end position="327"/>
    </location>
</feature>
<dbReference type="AlphaFoldDB" id="A0AAE3JI63"/>
<proteinExistence type="predicted"/>
<feature type="signal peptide" evidence="1">
    <location>
        <begin position="1"/>
        <end position="20"/>
    </location>
</feature>
<protein>
    <submittedName>
        <fullName evidence="2">Uncharacterized protein</fullName>
    </submittedName>
</protein>
<organism evidence="2 3">
    <name type="scientific">Teretinema zuelzerae</name>
    <dbReference type="NCBI Taxonomy" id="156"/>
    <lineage>
        <taxon>Bacteria</taxon>
        <taxon>Pseudomonadati</taxon>
        <taxon>Spirochaetota</taxon>
        <taxon>Spirochaetia</taxon>
        <taxon>Spirochaetales</taxon>
        <taxon>Treponemataceae</taxon>
        <taxon>Teretinema</taxon>
    </lineage>
</organism>
<comment type="caution">
    <text evidence="2">The sequence shown here is derived from an EMBL/GenBank/DDBJ whole genome shotgun (WGS) entry which is preliminary data.</text>
</comment>
<dbReference type="RefSeq" id="WP_230753474.1">
    <property type="nucleotide sequence ID" value="NZ_JAINWA010000001.1"/>
</dbReference>
<sequence length="327" mass="33815">MKKALAILTALAVVGGAAFAEVNVGGWGRSGYIPYVSVDGADAVVGTGPSWAGGSRVGVNFSGSSDNVGFNLNVDSNGGTLGVGDQAKIWVKVNEMFQFQVGRVQQDVLRGKIGDFGAFELESAGGEDDIFKRFNPGKGLQIDVTPMEGVYIGAALDGSGSLTEDAMKNIQLGAGYVIADMGHIRAQYLGSAADDASMVQIAFALTAVENLLVDAGAKIALGEANDTSIAAGLKYSGVENLGITARTKVVLADDMYLAVAGQAEYVVAAPLAVGVEGGFNNGSGVDSDVQIGGYGKLGYSNGYAKFGFAYKTLSKTMYLPIFAEYWF</sequence>
<keyword evidence="1" id="KW-0732">Signal</keyword>
<dbReference type="Proteomes" id="UP001198163">
    <property type="component" value="Unassembled WGS sequence"/>
</dbReference>